<keyword evidence="3 6" id="KW-0812">Transmembrane</keyword>
<protein>
    <recommendedName>
        <fullName evidence="7">HAMP domain-containing protein</fullName>
    </recommendedName>
</protein>
<dbReference type="Gene3D" id="3.30.450.20">
    <property type="entry name" value="PAS domain"/>
    <property type="match status" value="1"/>
</dbReference>
<organism evidence="8">
    <name type="scientific">marine sediment metagenome</name>
    <dbReference type="NCBI Taxonomy" id="412755"/>
    <lineage>
        <taxon>unclassified sequences</taxon>
        <taxon>metagenomes</taxon>
        <taxon>ecological metagenomes</taxon>
    </lineage>
</organism>
<dbReference type="PROSITE" id="PS50885">
    <property type="entry name" value="HAMP"/>
    <property type="match status" value="1"/>
</dbReference>
<keyword evidence="5 6" id="KW-0472">Membrane</keyword>
<name>X1LJS1_9ZZZZ</name>
<keyword evidence="2" id="KW-1003">Cell membrane</keyword>
<dbReference type="CDD" id="cd06225">
    <property type="entry name" value="HAMP"/>
    <property type="match status" value="1"/>
</dbReference>
<evidence type="ECO:0000256" key="3">
    <source>
        <dbReference type="ARBA" id="ARBA00022692"/>
    </source>
</evidence>
<reference evidence="8" key="1">
    <citation type="journal article" date="2014" name="Front. Microbiol.">
        <title>High frequency of phylogenetically diverse reductive dehalogenase-homologous genes in deep subseafloor sedimentary metagenomes.</title>
        <authorList>
            <person name="Kawai M."/>
            <person name="Futagami T."/>
            <person name="Toyoda A."/>
            <person name="Takaki Y."/>
            <person name="Nishi S."/>
            <person name="Hori S."/>
            <person name="Arai W."/>
            <person name="Tsubouchi T."/>
            <person name="Morono Y."/>
            <person name="Uchiyama I."/>
            <person name="Ito T."/>
            <person name="Fujiyama A."/>
            <person name="Inagaki F."/>
            <person name="Takami H."/>
        </authorList>
    </citation>
    <scope>NUCLEOTIDE SEQUENCE</scope>
    <source>
        <strain evidence="8">Expedition CK06-06</strain>
    </source>
</reference>
<evidence type="ECO:0000256" key="2">
    <source>
        <dbReference type="ARBA" id="ARBA00022475"/>
    </source>
</evidence>
<dbReference type="EMBL" id="BARV01018404">
    <property type="protein sequence ID" value="GAI19617.1"/>
    <property type="molecule type" value="Genomic_DNA"/>
</dbReference>
<feature type="non-terminal residue" evidence="8">
    <location>
        <position position="1"/>
    </location>
</feature>
<feature type="non-terminal residue" evidence="8">
    <location>
        <position position="279"/>
    </location>
</feature>
<dbReference type="AlphaFoldDB" id="X1LJS1"/>
<dbReference type="CDD" id="cd12912">
    <property type="entry name" value="PDC2_MCP_like"/>
    <property type="match status" value="1"/>
</dbReference>
<evidence type="ECO:0000256" key="5">
    <source>
        <dbReference type="ARBA" id="ARBA00023136"/>
    </source>
</evidence>
<comment type="subcellular location">
    <subcellularLocation>
        <location evidence="1">Cell membrane</location>
        <topology evidence="1">Multi-pass membrane protein</topology>
    </subcellularLocation>
</comment>
<proteinExistence type="predicted"/>
<gene>
    <name evidence="8" type="ORF">S06H3_31135</name>
</gene>
<keyword evidence="4 6" id="KW-1133">Transmembrane helix</keyword>
<dbReference type="GO" id="GO:0007165">
    <property type="term" value="P:signal transduction"/>
    <property type="evidence" value="ECO:0007669"/>
    <property type="project" value="InterPro"/>
</dbReference>
<evidence type="ECO:0000256" key="4">
    <source>
        <dbReference type="ARBA" id="ARBA00022989"/>
    </source>
</evidence>
<evidence type="ECO:0000259" key="7">
    <source>
        <dbReference type="PROSITE" id="PS50885"/>
    </source>
</evidence>
<comment type="caution">
    <text evidence="8">The sequence shown here is derived from an EMBL/GenBank/DDBJ whole genome shotgun (WGS) entry which is preliminary data.</text>
</comment>
<evidence type="ECO:0000313" key="8">
    <source>
        <dbReference type="EMBL" id="GAI19617.1"/>
    </source>
</evidence>
<feature type="domain" description="HAMP" evidence="7">
    <location>
        <begin position="222"/>
        <end position="276"/>
    </location>
</feature>
<dbReference type="Gene3D" id="6.10.340.10">
    <property type="match status" value="1"/>
</dbReference>
<sequence length="279" mass="31834">TFYREGKKIIHKIDTLDLEGDNLVGIYYRVKSTHREYITRPYYYSYELDQALPQDIPDVENAVLEATIIIPILKDGKFVGMTGMDVPMENFQDIVEEINPLKGSYTFLVANNGHFVAHPNKKLINQSIAKLNPDENAKFKFEAKIRTGEKFSFLTRRTKFGKKTYVSFAPLSIGRTNSPWSVGIVVPMNLIMEEANKTFFISITVGLIGLIILTIILWFISHNITLPLKDTTLLLKNLARGNIQESNRLVIRSRDEIGEMTRSANILLDESNRTTNFAR</sequence>
<accession>X1LJS1</accession>
<feature type="transmembrane region" description="Helical" evidence="6">
    <location>
        <begin position="198"/>
        <end position="220"/>
    </location>
</feature>
<dbReference type="GO" id="GO:0005886">
    <property type="term" value="C:plasma membrane"/>
    <property type="evidence" value="ECO:0007669"/>
    <property type="project" value="UniProtKB-SubCell"/>
</dbReference>
<evidence type="ECO:0000256" key="6">
    <source>
        <dbReference type="SAM" id="Phobius"/>
    </source>
</evidence>
<dbReference type="InterPro" id="IPR033479">
    <property type="entry name" value="dCache_1"/>
</dbReference>
<evidence type="ECO:0000256" key="1">
    <source>
        <dbReference type="ARBA" id="ARBA00004651"/>
    </source>
</evidence>
<dbReference type="Pfam" id="PF02743">
    <property type="entry name" value="dCache_1"/>
    <property type="match status" value="1"/>
</dbReference>
<dbReference type="InterPro" id="IPR003660">
    <property type="entry name" value="HAMP_dom"/>
</dbReference>